<name>A0A8S3QY25_MYTED</name>
<organism evidence="1 2">
    <name type="scientific">Mytilus edulis</name>
    <name type="common">Blue mussel</name>
    <dbReference type="NCBI Taxonomy" id="6550"/>
    <lineage>
        <taxon>Eukaryota</taxon>
        <taxon>Metazoa</taxon>
        <taxon>Spiralia</taxon>
        <taxon>Lophotrochozoa</taxon>
        <taxon>Mollusca</taxon>
        <taxon>Bivalvia</taxon>
        <taxon>Autobranchia</taxon>
        <taxon>Pteriomorphia</taxon>
        <taxon>Mytilida</taxon>
        <taxon>Mytiloidea</taxon>
        <taxon>Mytilidae</taxon>
        <taxon>Mytilinae</taxon>
        <taxon>Mytilus</taxon>
    </lineage>
</organism>
<dbReference type="OrthoDB" id="6146547at2759"/>
<reference evidence="1" key="1">
    <citation type="submission" date="2021-03" db="EMBL/GenBank/DDBJ databases">
        <authorList>
            <person name="Bekaert M."/>
        </authorList>
    </citation>
    <scope>NUCLEOTIDE SEQUENCE</scope>
</reference>
<keyword evidence="2" id="KW-1185">Reference proteome</keyword>
<proteinExistence type="predicted"/>
<accession>A0A8S3QY25</accession>
<dbReference type="AlphaFoldDB" id="A0A8S3QY25"/>
<sequence>MKLHKTFIFQSDVTKTRGLKNLSECSSIISESSMEFLSQESSSSFQLINDFHHVNEFLQAVGMRCFSEEERSSWNMYSKSSKSVYCNRLLEIMKKIITTVFPQDIEDVLHSVTNLLSSNDQEQKPPVLPTGSFGPLVDSFKKAESWRHKRQILSFLTQTMSYNQVSEMLPDVSENKYYAAKSHAKIVGPGLPLTTSSTRQRMDPVKLDNFLDFITSSHVVRDLPYGERKIKMSDGTVHEMPNVVRCMGSSDVIQQYKVYCSENNLCPLGKNFRKTLLVIFGQL</sequence>
<dbReference type="EMBL" id="CAJPWZ010000755">
    <property type="protein sequence ID" value="CAG2200715.1"/>
    <property type="molecule type" value="Genomic_DNA"/>
</dbReference>
<evidence type="ECO:0000313" key="1">
    <source>
        <dbReference type="EMBL" id="CAG2200715.1"/>
    </source>
</evidence>
<comment type="caution">
    <text evidence="1">The sequence shown here is derived from an EMBL/GenBank/DDBJ whole genome shotgun (WGS) entry which is preliminary data.</text>
</comment>
<protein>
    <submittedName>
        <fullName evidence="1">Uncharacterized protein</fullName>
    </submittedName>
</protein>
<evidence type="ECO:0000313" key="2">
    <source>
        <dbReference type="Proteomes" id="UP000683360"/>
    </source>
</evidence>
<dbReference type="Proteomes" id="UP000683360">
    <property type="component" value="Unassembled WGS sequence"/>
</dbReference>
<gene>
    <name evidence="1" type="ORF">MEDL_15354</name>
</gene>